<organism evidence="2 3">
    <name type="scientific">Suillus subaureus</name>
    <dbReference type="NCBI Taxonomy" id="48587"/>
    <lineage>
        <taxon>Eukaryota</taxon>
        <taxon>Fungi</taxon>
        <taxon>Dikarya</taxon>
        <taxon>Basidiomycota</taxon>
        <taxon>Agaricomycotina</taxon>
        <taxon>Agaricomycetes</taxon>
        <taxon>Agaricomycetidae</taxon>
        <taxon>Boletales</taxon>
        <taxon>Suillineae</taxon>
        <taxon>Suillaceae</taxon>
        <taxon>Suillus</taxon>
    </lineage>
</organism>
<evidence type="ECO:0000256" key="1">
    <source>
        <dbReference type="SAM" id="Phobius"/>
    </source>
</evidence>
<dbReference type="AlphaFoldDB" id="A0A9P7EH27"/>
<evidence type="ECO:0000313" key="2">
    <source>
        <dbReference type="EMBL" id="KAG1821652.1"/>
    </source>
</evidence>
<keyword evidence="3" id="KW-1185">Reference proteome</keyword>
<feature type="transmembrane region" description="Helical" evidence="1">
    <location>
        <begin position="23"/>
        <end position="45"/>
    </location>
</feature>
<gene>
    <name evidence="2" type="ORF">BJ212DRAFT_1477513</name>
</gene>
<keyword evidence="1" id="KW-1133">Transmembrane helix</keyword>
<comment type="caution">
    <text evidence="2">The sequence shown here is derived from an EMBL/GenBank/DDBJ whole genome shotgun (WGS) entry which is preliminary data.</text>
</comment>
<dbReference type="Proteomes" id="UP000807769">
    <property type="component" value="Unassembled WGS sequence"/>
</dbReference>
<reference evidence="2" key="1">
    <citation type="journal article" date="2020" name="New Phytol.">
        <title>Comparative genomics reveals dynamic genome evolution in host specialist ectomycorrhizal fungi.</title>
        <authorList>
            <person name="Lofgren L.A."/>
            <person name="Nguyen N.H."/>
            <person name="Vilgalys R."/>
            <person name="Ruytinx J."/>
            <person name="Liao H.L."/>
            <person name="Branco S."/>
            <person name="Kuo A."/>
            <person name="LaButti K."/>
            <person name="Lipzen A."/>
            <person name="Andreopoulos W."/>
            <person name="Pangilinan J."/>
            <person name="Riley R."/>
            <person name="Hundley H."/>
            <person name="Na H."/>
            <person name="Barry K."/>
            <person name="Grigoriev I.V."/>
            <person name="Stajich J.E."/>
            <person name="Kennedy P.G."/>
        </authorList>
    </citation>
    <scope>NUCLEOTIDE SEQUENCE</scope>
    <source>
        <strain evidence="2">MN1</strain>
    </source>
</reference>
<protein>
    <submittedName>
        <fullName evidence="2">Uncharacterized protein</fullName>
    </submittedName>
</protein>
<evidence type="ECO:0000313" key="3">
    <source>
        <dbReference type="Proteomes" id="UP000807769"/>
    </source>
</evidence>
<name>A0A9P7EH27_9AGAM</name>
<keyword evidence="1" id="KW-0472">Membrane</keyword>
<dbReference type="EMBL" id="JABBWG010000006">
    <property type="protein sequence ID" value="KAG1821652.1"/>
    <property type="molecule type" value="Genomic_DNA"/>
</dbReference>
<dbReference type="GeneID" id="64633574"/>
<dbReference type="RefSeq" id="XP_041196392.1">
    <property type="nucleotide sequence ID" value="XM_041339558.1"/>
</dbReference>
<proteinExistence type="predicted"/>
<sequence length="290" mass="33153">MTTYCPYPTQVEFIIESQWGLGMFLYVASSHLPFVCVSLNVLVIFQPDAPLPLCRSYEIANTYIELLSMFFDECIFALRAFAVWERERWPAIFAIVNIIAYLVPIIICFKEFDSSVSGECWIPGVFGYLGTKLRSKVYVVYGLLAVVELQILFLLLYRAVKGHGGWKTDNRLMRGLLQHNLLYFSSSFGWFSHITKYLLHIYLLGATAFTLGVVLTAIFLPFPFAHVVAEFVYSQFVGDDYLFDSSSQVIVQAVLVTRMHRDFWRSNRTSCGTHTDISFTTWMAAVPDII</sequence>
<feature type="transmembrane region" description="Helical" evidence="1">
    <location>
        <begin position="138"/>
        <end position="160"/>
    </location>
</feature>
<feature type="transmembrane region" description="Helical" evidence="1">
    <location>
        <begin position="89"/>
        <end position="107"/>
    </location>
</feature>
<accession>A0A9P7EH27</accession>
<dbReference type="OrthoDB" id="2678403at2759"/>
<feature type="transmembrane region" description="Helical" evidence="1">
    <location>
        <begin position="197"/>
        <end position="220"/>
    </location>
</feature>
<keyword evidence="1" id="KW-0812">Transmembrane</keyword>